<dbReference type="EMBL" id="CP090569">
    <property type="protein sequence ID" value="USF87156.1"/>
    <property type="molecule type" value="Genomic_DNA"/>
</dbReference>
<keyword evidence="2" id="KW-1185">Reference proteome</keyword>
<dbReference type="Pfam" id="PF01894">
    <property type="entry name" value="YjbQ"/>
    <property type="match status" value="1"/>
</dbReference>
<dbReference type="Gene3D" id="2.60.120.460">
    <property type="entry name" value="YjbQ-like"/>
    <property type="match status" value="1"/>
</dbReference>
<dbReference type="InterPro" id="IPR035917">
    <property type="entry name" value="YjbQ-like_sf"/>
</dbReference>
<name>A0A9J6ZWI1_9GAMM</name>
<dbReference type="InterPro" id="IPR001602">
    <property type="entry name" value="UPF0047_YjbQ-like"/>
</dbReference>
<dbReference type="Proteomes" id="UP001056649">
    <property type="component" value="Chromosome"/>
</dbReference>
<organism evidence="1 2">
    <name type="scientific">Candidatus Endoriftia persephonae</name>
    <dbReference type="NCBI Taxonomy" id="393765"/>
    <lineage>
        <taxon>Bacteria</taxon>
        <taxon>Pseudomonadati</taxon>
        <taxon>Pseudomonadota</taxon>
        <taxon>Gammaproteobacteria</taxon>
        <taxon>Chromatiales</taxon>
        <taxon>Sedimenticolaceae</taxon>
        <taxon>Candidatus Endoriftia</taxon>
    </lineage>
</organism>
<dbReference type="AlphaFoldDB" id="A0A9J6ZWI1"/>
<dbReference type="NCBIfam" id="TIGR00149">
    <property type="entry name" value="TIGR00149_YjbQ"/>
    <property type="match status" value="1"/>
</dbReference>
<evidence type="ECO:0000313" key="2">
    <source>
        <dbReference type="Proteomes" id="UP001056649"/>
    </source>
</evidence>
<dbReference type="PANTHER" id="PTHR30615:SF16">
    <property type="entry name" value="SECONDARY THIAMINE-PHOSPHATE SYNTHASE ENZYME"/>
    <property type="match status" value="1"/>
</dbReference>
<dbReference type="PANTHER" id="PTHR30615">
    <property type="entry name" value="UNCHARACTERIZED PROTEIN YJBQ-RELATED"/>
    <property type="match status" value="1"/>
</dbReference>
<accession>A0A9J6ZWI1</accession>
<dbReference type="KEGG" id="eps:L0Y14_13570"/>
<reference evidence="1" key="1">
    <citation type="journal article" date="2022" name="Mol. Ecol. Resour.">
        <title>The complete and closed genome of the facultative generalist Candidatus Endoriftia persephone from deep-sea hydrothermal vents.</title>
        <authorList>
            <person name="de Oliveira A.L."/>
            <person name="Srivastava A."/>
            <person name="Espada-Hinojosa S."/>
            <person name="Bright M."/>
        </authorList>
    </citation>
    <scope>NUCLEOTIDE SEQUENCE</scope>
    <source>
        <strain evidence="1">Tica-EPR-9o50.N</strain>
    </source>
</reference>
<gene>
    <name evidence="1" type="ORF">L0Y14_13570</name>
</gene>
<proteinExistence type="predicted"/>
<evidence type="ECO:0000313" key="1">
    <source>
        <dbReference type="EMBL" id="USF87156.1"/>
    </source>
</evidence>
<protein>
    <submittedName>
        <fullName evidence="1">Secondary thiamine-phosphate synthase enzyme YjbQ</fullName>
    </submittedName>
</protein>
<dbReference type="SUPFAM" id="SSF111038">
    <property type="entry name" value="YjbQ-like"/>
    <property type="match status" value="1"/>
</dbReference>
<sequence>MRMHYEEIELSTGTGVALHDITLQLQDLLARQGLQNGFLLVSSQHTTTALTINENESRLLDDLRLFLHRLAPPGDAYLHNDIHLRDCPPGEPKNAHAHLGAMMLGSSEAIPVEQGQLVLGEWQSLMLVELDGPRERRVAVRLVGE</sequence>
<dbReference type="PIRSF" id="PIRSF004681">
    <property type="entry name" value="UCP004681"/>
    <property type="match status" value="1"/>
</dbReference>
<dbReference type="RefSeq" id="WP_005964151.1">
    <property type="nucleotide sequence ID" value="NZ_CP090569.1"/>
</dbReference>